<dbReference type="OrthoDB" id="6262491at2759"/>
<evidence type="ECO:0000256" key="3">
    <source>
        <dbReference type="PROSITE-ProRule" id="PRU00221"/>
    </source>
</evidence>
<protein>
    <submittedName>
        <fullName evidence="5">Uncharacterized protein</fullName>
    </submittedName>
</protein>
<feature type="region of interest" description="Disordered" evidence="4">
    <location>
        <begin position="125"/>
        <end position="168"/>
    </location>
</feature>
<dbReference type="PROSITE" id="PS50082">
    <property type="entry name" value="WD_REPEATS_2"/>
    <property type="match status" value="1"/>
</dbReference>
<dbReference type="GO" id="GO:1990234">
    <property type="term" value="C:transferase complex"/>
    <property type="evidence" value="ECO:0007669"/>
    <property type="project" value="UniProtKB-ARBA"/>
</dbReference>
<dbReference type="Pfam" id="PF00400">
    <property type="entry name" value="WD40"/>
    <property type="match status" value="2"/>
</dbReference>
<dbReference type="Gene3D" id="2.130.10.10">
    <property type="entry name" value="YVTN repeat-like/Quinoprotein amine dehydrogenase"/>
    <property type="match status" value="1"/>
</dbReference>
<dbReference type="PANTHER" id="PTHR22847">
    <property type="entry name" value="WD40 REPEAT PROTEIN"/>
    <property type="match status" value="1"/>
</dbReference>
<dbReference type="STRING" id="947166.A0A1D1UVC4"/>
<comment type="caution">
    <text evidence="5">The sequence shown here is derived from an EMBL/GenBank/DDBJ whole genome shotgun (WGS) entry which is preliminary data.</text>
</comment>
<dbReference type="InterPro" id="IPR001680">
    <property type="entry name" value="WD40_rpt"/>
</dbReference>
<feature type="repeat" description="WD" evidence="3">
    <location>
        <begin position="318"/>
        <end position="350"/>
    </location>
</feature>
<keyword evidence="6" id="KW-1185">Reference proteome</keyword>
<dbReference type="Proteomes" id="UP000186922">
    <property type="component" value="Unassembled WGS sequence"/>
</dbReference>
<gene>
    <name evidence="5" type="primary">RvY_05538</name>
    <name evidence="5" type="synonym">RvY_05538.1</name>
    <name evidence="5" type="ORF">RvY_05538-1</name>
</gene>
<organism evidence="5 6">
    <name type="scientific">Ramazzottius varieornatus</name>
    <name type="common">Water bear</name>
    <name type="synonym">Tardigrade</name>
    <dbReference type="NCBI Taxonomy" id="947166"/>
    <lineage>
        <taxon>Eukaryota</taxon>
        <taxon>Metazoa</taxon>
        <taxon>Ecdysozoa</taxon>
        <taxon>Tardigrada</taxon>
        <taxon>Eutardigrada</taxon>
        <taxon>Parachela</taxon>
        <taxon>Hypsibioidea</taxon>
        <taxon>Ramazzottiidae</taxon>
        <taxon>Ramazzottius</taxon>
    </lineage>
</organism>
<reference evidence="5 6" key="1">
    <citation type="journal article" date="2016" name="Nat. Commun.">
        <title>Extremotolerant tardigrade genome and improved radiotolerance of human cultured cells by tardigrade-unique protein.</title>
        <authorList>
            <person name="Hashimoto T."/>
            <person name="Horikawa D.D."/>
            <person name="Saito Y."/>
            <person name="Kuwahara H."/>
            <person name="Kozuka-Hata H."/>
            <person name="Shin-I T."/>
            <person name="Minakuchi Y."/>
            <person name="Ohishi K."/>
            <person name="Motoyama A."/>
            <person name="Aizu T."/>
            <person name="Enomoto A."/>
            <person name="Kondo K."/>
            <person name="Tanaka S."/>
            <person name="Hara Y."/>
            <person name="Koshikawa S."/>
            <person name="Sagara H."/>
            <person name="Miura T."/>
            <person name="Yokobori S."/>
            <person name="Miyagawa K."/>
            <person name="Suzuki Y."/>
            <person name="Kubo T."/>
            <person name="Oyama M."/>
            <person name="Kohara Y."/>
            <person name="Fujiyama A."/>
            <person name="Arakawa K."/>
            <person name="Katayama T."/>
            <person name="Toyoda A."/>
            <person name="Kunieda T."/>
        </authorList>
    </citation>
    <scope>NUCLEOTIDE SEQUENCE [LARGE SCALE GENOMIC DNA]</scope>
    <source>
        <strain evidence="5 6">YOKOZUNA-1</strain>
    </source>
</reference>
<evidence type="ECO:0000256" key="4">
    <source>
        <dbReference type="SAM" id="MobiDB-lite"/>
    </source>
</evidence>
<dbReference type="InterPro" id="IPR015943">
    <property type="entry name" value="WD40/YVTN_repeat-like_dom_sf"/>
</dbReference>
<accession>A0A1D1UVC4</accession>
<feature type="compositionally biased region" description="Low complexity" evidence="4">
    <location>
        <begin position="147"/>
        <end position="168"/>
    </location>
</feature>
<keyword evidence="2" id="KW-0677">Repeat</keyword>
<evidence type="ECO:0000256" key="2">
    <source>
        <dbReference type="ARBA" id="ARBA00022737"/>
    </source>
</evidence>
<dbReference type="PANTHER" id="PTHR22847:SF637">
    <property type="entry name" value="WD REPEAT DOMAIN 5B"/>
    <property type="match status" value="1"/>
</dbReference>
<keyword evidence="1 3" id="KW-0853">WD repeat</keyword>
<evidence type="ECO:0000313" key="6">
    <source>
        <dbReference type="Proteomes" id="UP000186922"/>
    </source>
</evidence>
<dbReference type="SMART" id="SM00320">
    <property type="entry name" value="WD40"/>
    <property type="match status" value="4"/>
</dbReference>
<proteinExistence type="predicted"/>
<dbReference type="AlphaFoldDB" id="A0A1D1UVC4"/>
<dbReference type="SUPFAM" id="SSF50978">
    <property type="entry name" value="WD40 repeat-like"/>
    <property type="match status" value="1"/>
</dbReference>
<evidence type="ECO:0000313" key="5">
    <source>
        <dbReference type="EMBL" id="GAU93624.1"/>
    </source>
</evidence>
<dbReference type="InterPro" id="IPR036322">
    <property type="entry name" value="WD40_repeat_dom_sf"/>
</dbReference>
<sequence length="446" mass="51206">MQRKLKDAPVEWQNIDEPKEITDQHVATLRQQTPSTYLSPKFFSGRQTDEHDAVTTVNLKSPPQKMLWIENIDLLIVCDERGVIYAWGYEDVEAHPEDFAKHYAESAKSDSNILQNIRAATKPLSVKEPGGKAVRKRSIKPPKPAETVADSDTVDSSRSRSTLLPRSTVDSSNVDMDIRVHSAMTDWQTYKHYLNRASGFFCRFVLWGHDVCVSGLDYVYDAQADQHILISASWDRRIITWDLMAGQIIDVCKRDKTEAKVFEEKETPGEYELVSEGQITDIAFSAKRNEIAYCSRDAHLYVRKFSTNGRRMKLVRKWHSHNGEVLQVRWMDFREAWLTSGQDGTIRIWSAEDLGTRLAVIECTQPIQYLTIDRDYGWILVAAGSELQIYDPETTQMIRKHTGHQQLITGIFHSHHLYRDAHYITTSYDGFIKTWKACTRSSSLPS</sequence>
<dbReference type="EMBL" id="BDGG01000002">
    <property type="protein sequence ID" value="GAU93624.1"/>
    <property type="molecule type" value="Genomic_DNA"/>
</dbReference>
<evidence type="ECO:0000256" key="1">
    <source>
        <dbReference type="ARBA" id="ARBA00022574"/>
    </source>
</evidence>
<name>A0A1D1UVC4_RAMVA</name>